<keyword evidence="3" id="KW-1185">Reference proteome</keyword>
<evidence type="ECO:0000313" key="3">
    <source>
        <dbReference type="Proteomes" id="UP000613177"/>
    </source>
</evidence>
<name>A0A8H7SNZ2_9FUNG</name>
<feature type="compositionally biased region" description="Basic and acidic residues" evidence="1">
    <location>
        <begin position="507"/>
        <end position="516"/>
    </location>
</feature>
<comment type="caution">
    <text evidence="2">The sequence shown here is derived from an EMBL/GenBank/DDBJ whole genome shotgun (WGS) entry which is preliminary data.</text>
</comment>
<proteinExistence type="predicted"/>
<evidence type="ECO:0000256" key="1">
    <source>
        <dbReference type="SAM" id="MobiDB-lite"/>
    </source>
</evidence>
<organism evidence="2 3">
    <name type="scientific">Thamnidium elegans</name>
    <dbReference type="NCBI Taxonomy" id="101142"/>
    <lineage>
        <taxon>Eukaryota</taxon>
        <taxon>Fungi</taxon>
        <taxon>Fungi incertae sedis</taxon>
        <taxon>Mucoromycota</taxon>
        <taxon>Mucoromycotina</taxon>
        <taxon>Mucoromycetes</taxon>
        <taxon>Mucorales</taxon>
        <taxon>Mucorineae</taxon>
        <taxon>Mucoraceae</taxon>
        <taxon>Thamnidium</taxon>
    </lineage>
</organism>
<sequence>MKRPTKKYTLRSRANTQKKIAAAAKEYQSAKFEADSLLKSLELESISSSQESTSSEDPVEPNQTDITDVDHVFTKYNQTDSIGKRIKHEAVILHDQYIEHEITPTEKFVMEVGLSSILDLSHPEDNHQGYLFSKEELKDLNDYFYRRFKLEETPKIPSMAVIHFESLTSMALEKGFFIALKYISKVQSLESTGEVLFNYLEIFRHVLIVLGEEKHLISAIVTNKKSISEQDVYSIWFPIIKKLVYIGKIIRMKQGETVNSYTSKRKQAAYPNYEKVSGFKIDTRLLLDYEKCEIDLCAGEVAINSNDADKLIHDRSKCLREAKEIVDHHLEAGMKENVVGWTLQIAGLEACLMSVHLYREGLYVAITQKKLRFPQTVDELSGFMETLEGLEYLISRNQTEAIKLVGLYDEIVRAHSVSLNDNTTSNSAIYNTQKITRPSYYTPPSDTRSASVLPLQLFGHRKRQLFHERIVIGDYDQEPEPLEKMGAEDMFGWANMSDGSWHNSVTGEKKDTSPYE</sequence>
<protein>
    <submittedName>
        <fullName evidence="2">Uncharacterized protein</fullName>
    </submittedName>
</protein>
<dbReference type="EMBL" id="JAEPRE010000093">
    <property type="protein sequence ID" value="KAG2232984.1"/>
    <property type="molecule type" value="Genomic_DNA"/>
</dbReference>
<accession>A0A8H7SNZ2</accession>
<feature type="region of interest" description="Disordered" evidence="1">
    <location>
        <begin position="45"/>
        <end position="66"/>
    </location>
</feature>
<gene>
    <name evidence="2" type="ORF">INT48_001047</name>
</gene>
<feature type="compositionally biased region" description="Polar residues" evidence="1">
    <location>
        <begin position="497"/>
        <end position="506"/>
    </location>
</feature>
<dbReference type="Proteomes" id="UP000613177">
    <property type="component" value="Unassembled WGS sequence"/>
</dbReference>
<feature type="region of interest" description="Disordered" evidence="1">
    <location>
        <begin position="497"/>
        <end position="516"/>
    </location>
</feature>
<feature type="compositionally biased region" description="Low complexity" evidence="1">
    <location>
        <begin position="45"/>
        <end position="56"/>
    </location>
</feature>
<reference evidence="2" key="1">
    <citation type="submission" date="2021-01" db="EMBL/GenBank/DDBJ databases">
        <title>Metabolic potential, ecology and presence of endohyphal bacteria is reflected in genomic diversity of Mucoromycotina.</title>
        <authorList>
            <person name="Muszewska A."/>
            <person name="Okrasinska A."/>
            <person name="Steczkiewicz K."/>
            <person name="Drgas O."/>
            <person name="Orlowska M."/>
            <person name="Perlinska-Lenart U."/>
            <person name="Aleksandrzak-Piekarczyk T."/>
            <person name="Szatraj K."/>
            <person name="Zielenkiewicz U."/>
            <person name="Pilsyk S."/>
            <person name="Malc E."/>
            <person name="Mieczkowski P."/>
            <person name="Kruszewska J.S."/>
            <person name="Biernat P."/>
            <person name="Pawlowska J."/>
        </authorList>
    </citation>
    <scope>NUCLEOTIDE SEQUENCE</scope>
    <source>
        <strain evidence="2">WA0000018081</strain>
    </source>
</reference>
<evidence type="ECO:0000313" key="2">
    <source>
        <dbReference type="EMBL" id="KAG2232984.1"/>
    </source>
</evidence>
<dbReference type="AlphaFoldDB" id="A0A8H7SNZ2"/>